<keyword evidence="2" id="KW-1185">Reference proteome</keyword>
<sequence>MRTLSSFILAGGMVGAGALVAIGLTLFHNDNRYVTVKGLAEKTVAANQATWQLRFSTSSNSLPGLYQQIAKAQADISSFLKHKGFKAESIHFDTVAVTDNHANQYGSRKPESRYGATAGVNLLTTQVQRVSQASQATGELVQQGVVITSSNTRYNYTDLNQVKPSMLTLATENAEQAAQTFAKNSRSTLKGIRHASQGLFSIRSADGSYGDNEIMKKVRVVATVQYFIR</sequence>
<evidence type="ECO:0000313" key="2">
    <source>
        <dbReference type="Proteomes" id="UP000422232"/>
    </source>
</evidence>
<dbReference type="GeneID" id="66739808"/>
<organism evidence="1 2">
    <name type="scientific">Piscirickettsia salmonis</name>
    <dbReference type="NCBI Taxonomy" id="1238"/>
    <lineage>
        <taxon>Bacteria</taxon>
        <taxon>Pseudomonadati</taxon>
        <taxon>Pseudomonadota</taxon>
        <taxon>Gammaproteobacteria</taxon>
        <taxon>Thiotrichales</taxon>
        <taxon>Piscirickettsiaceae</taxon>
        <taxon>Piscirickettsia</taxon>
    </lineage>
</organism>
<dbReference type="InterPro" id="IPR052022">
    <property type="entry name" value="26kDa_periplasmic_antigen"/>
</dbReference>
<name>A0A9Q6LNP6_PISSA</name>
<dbReference type="AlphaFoldDB" id="A0A9Q6LNP6"/>
<dbReference type="PANTHER" id="PTHR34387">
    <property type="entry name" value="SLR1258 PROTEIN"/>
    <property type="match status" value="1"/>
</dbReference>
<dbReference type="InterPro" id="IPR007497">
    <property type="entry name" value="SIMPL/DUF541"/>
</dbReference>
<dbReference type="Pfam" id="PF04402">
    <property type="entry name" value="SIMPL"/>
    <property type="match status" value="1"/>
</dbReference>
<dbReference type="PIRSF" id="PIRSF029033">
    <property type="entry name" value="UCP029033"/>
    <property type="match status" value="1"/>
</dbReference>
<dbReference type="Proteomes" id="UP000422232">
    <property type="component" value="Chromosome"/>
</dbReference>
<dbReference type="PANTHER" id="PTHR34387:SF2">
    <property type="entry name" value="SLR1258 PROTEIN"/>
    <property type="match status" value="1"/>
</dbReference>
<proteinExistence type="predicted"/>
<dbReference type="EMBL" id="CP038908">
    <property type="protein sequence ID" value="QGO07131.1"/>
    <property type="molecule type" value="Genomic_DNA"/>
</dbReference>
<protein>
    <submittedName>
        <fullName evidence="1">Uncharacterized protein</fullName>
    </submittedName>
</protein>
<accession>A0A9Q6LNP6</accession>
<dbReference type="RefSeq" id="WP_161625465.1">
    <property type="nucleotide sequence ID" value="NZ_CP012413.1"/>
</dbReference>
<reference evidence="1 2" key="1">
    <citation type="submission" date="2019-04" db="EMBL/GenBank/DDBJ databases">
        <title>Complete genome sequencing of Piscirickettsia salmonis strain Psal-009.</title>
        <authorList>
            <person name="Schober I."/>
            <person name="Bunk B."/>
            <person name="Sproer C."/>
            <person name="Carril G.P."/>
            <person name="Riedel T."/>
            <person name="Flores-Herrera P.A."/>
            <person name="Nourdin-Galindo G."/>
            <person name="Marshall S.H."/>
            <person name="Overmann J."/>
        </authorList>
    </citation>
    <scope>NUCLEOTIDE SEQUENCE [LARGE SCALE GENOMIC DNA]</scope>
    <source>
        <strain evidence="1 2">Psal-009</strain>
    </source>
</reference>
<gene>
    <name evidence="1" type="ORF">Psal009_03068</name>
</gene>
<evidence type="ECO:0000313" key="1">
    <source>
        <dbReference type="EMBL" id="QGO07131.1"/>
    </source>
</evidence>
<dbReference type="InterPro" id="IPR016907">
    <property type="entry name" value="UCP029033"/>
</dbReference>
<dbReference type="GO" id="GO:0006974">
    <property type="term" value="P:DNA damage response"/>
    <property type="evidence" value="ECO:0007669"/>
    <property type="project" value="TreeGrafter"/>
</dbReference>